<dbReference type="KEGG" id="kmn:HW532_21120"/>
<dbReference type="RefSeq" id="WP_213162352.1">
    <property type="nucleotide sequence ID" value="NZ_CP058214.1"/>
</dbReference>
<keyword evidence="2" id="KW-1185">Reference proteome</keyword>
<dbReference type="EMBL" id="CP058214">
    <property type="protein sequence ID" value="QPC44978.1"/>
    <property type="molecule type" value="Genomic_DNA"/>
</dbReference>
<name>A0A7S8C7Q7_9HYPH</name>
<dbReference type="InterPro" id="IPR027417">
    <property type="entry name" value="P-loop_NTPase"/>
</dbReference>
<reference evidence="1 2" key="1">
    <citation type="submission" date="2020-06" db="EMBL/GenBank/DDBJ databases">
        <title>Genome sequence of 2 isolates from Red Sea Mangroves.</title>
        <authorList>
            <person name="Sefrji F."/>
            <person name="Michoud G."/>
            <person name="Merlino G."/>
            <person name="Daffonchio D."/>
        </authorList>
    </citation>
    <scope>NUCLEOTIDE SEQUENCE [LARGE SCALE GENOMIC DNA]</scope>
    <source>
        <strain evidence="1 2">R1DC25</strain>
    </source>
</reference>
<dbReference type="Gene3D" id="3.40.50.300">
    <property type="entry name" value="P-loop containing nucleotide triphosphate hydrolases"/>
    <property type="match status" value="1"/>
</dbReference>
<evidence type="ECO:0000313" key="1">
    <source>
        <dbReference type="EMBL" id="QPC44978.1"/>
    </source>
</evidence>
<gene>
    <name evidence="1" type="ORF">HW532_21120</name>
</gene>
<organism evidence="1 2">
    <name type="scientific">Kaustia mangrovi</name>
    <dbReference type="NCBI Taxonomy" id="2593653"/>
    <lineage>
        <taxon>Bacteria</taxon>
        <taxon>Pseudomonadati</taxon>
        <taxon>Pseudomonadota</taxon>
        <taxon>Alphaproteobacteria</taxon>
        <taxon>Hyphomicrobiales</taxon>
        <taxon>Parvibaculaceae</taxon>
        <taxon>Kaustia</taxon>
    </lineage>
</organism>
<accession>A0A7S8C7Q7</accession>
<sequence>MLASGRMLRDAHPLLSSRRVEIVLDTLDEAYDVVLVKAGPLGQPFSGAGLADKCQAVIVLVPDTVGEAMMTMLAQSLRRQGVAHVAFAPVTLEAKGGRMRGTAA</sequence>
<dbReference type="Proteomes" id="UP000593594">
    <property type="component" value="Chromosome"/>
</dbReference>
<evidence type="ECO:0000313" key="2">
    <source>
        <dbReference type="Proteomes" id="UP000593594"/>
    </source>
</evidence>
<dbReference type="AlphaFoldDB" id="A0A7S8C7Q7"/>
<proteinExistence type="predicted"/>
<protein>
    <submittedName>
        <fullName evidence="1">Uncharacterized protein</fullName>
    </submittedName>
</protein>